<organism evidence="2 3">
    <name type="scientific">Arachis duranensis</name>
    <name type="common">Wild peanut</name>
    <dbReference type="NCBI Taxonomy" id="130453"/>
    <lineage>
        <taxon>Eukaryota</taxon>
        <taxon>Viridiplantae</taxon>
        <taxon>Streptophyta</taxon>
        <taxon>Embryophyta</taxon>
        <taxon>Tracheophyta</taxon>
        <taxon>Spermatophyta</taxon>
        <taxon>Magnoliopsida</taxon>
        <taxon>eudicotyledons</taxon>
        <taxon>Gunneridae</taxon>
        <taxon>Pentapetalae</taxon>
        <taxon>rosids</taxon>
        <taxon>fabids</taxon>
        <taxon>Fabales</taxon>
        <taxon>Fabaceae</taxon>
        <taxon>Papilionoideae</taxon>
        <taxon>50 kb inversion clade</taxon>
        <taxon>dalbergioids sensu lato</taxon>
        <taxon>Dalbergieae</taxon>
        <taxon>Pterocarpus clade</taxon>
        <taxon>Arachis</taxon>
    </lineage>
</organism>
<dbReference type="AlphaFoldDB" id="A0A9C6TC73"/>
<accession>A0A9C6TC73</accession>
<feature type="region of interest" description="Disordered" evidence="1">
    <location>
        <begin position="48"/>
        <end position="194"/>
    </location>
</feature>
<name>A0A9C6TC73_ARADU</name>
<keyword evidence="2" id="KW-1185">Reference proteome</keyword>
<sequence>MAVDDLDEDAAREQEIYWEETLEAADAEASALDSPNVNVDDLNCVNSSEEHMAVRPPPSNSSTAYVPLRPIMNPTMSKRPIRRRNVKRPPPSQPSPLRPAPPQPTPIMPTTPQPSVVRPTSPTNQPPPKVIRQTMHGASRGTTTRFMRFMPTPPSTIQTAGKWPAPGICPPPEASSSSNNNGVSSGSSNSTPNK</sequence>
<dbReference type="RefSeq" id="XP_052111487.1">
    <property type="nucleotide sequence ID" value="XM_052255527.1"/>
</dbReference>
<evidence type="ECO:0000256" key="1">
    <source>
        <dbReference type="SAM" id="MobiDB-lite"/>
    </source>
</evidence>
<reference evidence="2" key="1">
    <citation type="journal article" date="2016" name="Nat. Genet.">
        <title>The genome sequences of Arachis duranensis and Arachis ipaensis, the diploid ancestors of cultivated peanut.</title>
        <authorList>
            <person name="Bertioli D.J."/>
            <person name="Cannon S.B."/>
            <person name="Froenicke L."/>
            <person name="Huang G."/>
            <person name="Farmer A.D."/>
            <person name="Cannon E.K."/>
            <person name="Liu X."/>
            <person name="Gao D."/>
            <person name="Clevenger J."/>
            <person name="Dash S."/>
            <person name="Ren L."/>
            <person name="Moretzsohn M.C."/>
            <person name="Shirasawa K."/>
            <person name="Huang W."/>
            <person name="Vidigal B."/>
            <person name="Abernathy B."/>
            <person name="Chu Y."/>
            <person name="Niederhuth C.E."/>
            <person name="Umale P."/>
            <person name="Araujo A.C."/>
            <person name="Kozik A."/>
            <person name="Kim K.D."/>
            <person name="Burow M.D."/>
            <person name="Varshney R.K."/>
            <person name="Wang X."/>
            <person name="Zhang X."/>
            <person name="Barkley N."/>
            <person name="Guimaraes P.M."/>
            <person name="Isobe S."/>
            <person name="Guo B."/>
            <person name="Liao B."/>
            <person name="Stalker H.T."/>
            <person name="Schmitz R.J."/>
            <person name="Scheffler B.E."/>
            <person name="Leal-Bertioli S.C."/>
            <person name="Xun X."/>
            <person name="Jackson S.A."/>
            <person name="Michelmore R."/>
            <person name="Ozias-Akins P."/>
        </authorList>
    </citation>
    <scope>NUCLEOTIDE SEQUENCE [LARGE SCALE GENOMIC DNA]</scope>
    <source>
        <strain evidence="2">cv. V14167</strain>
    </source>
</reference>
<proteinExistence type="predicted"/>
<dbReference type="GeneID" id="127742786"/>
<dbReference type="Proteomes" id="UP000515211">
    <property type="component" value="Chromosome 10"/>
</dbReference>
<gene>
    <name evidence="3" type="primary">LOC127742786</name>
</gene>
<evidence type="ECO:0000313" key="2">
    <source>
        <dbReference type="Proteomes" id="UP000515211"/>
    </source>
</evidence>
<evidence type="ECO:0000313" key="3">
    <source>
        <dbReference type="RefSeq" id="XP_052111487.1"/>
    </source>
</evidence>
<feature type="compositionally biased region" description="Low complexity" evidence="1">
    <location>
        <begin position="175"/>
        <end position="194"/>
    </location>
</feature>
<dbReference type="KEGG" id="adu:127742786"/>
<protein>
    <submittedName>
        <fullName evidence="3">Proline-rich receptor-like protein kinase PERK2</fullName>
    </submittedName>
</protein>
<feature type="compositionally biased region" description="Pro residues" evidence="1">
    <location>
        <begin position="88"/>
        <end position="112"/>
    </location>
</feature>
<reference evidence="3" key="2">
    <citation type="submission" date="2025-08" db="UniProtKB">
        <authorList>
            <consortium name="RefSeq"/>
        </authorList>
    </citation>
    <scope>IDENTIFICATION</scope>
    <source>
        <tissue evidence="3">Whole plant</tissue>
    </source>
</reference>